<gene>
    <name evidence="4" type="ORF">JCM16418_3962</name>
</gene>
<organism evidence="4 5">
    <name type="scientific">Paenibacillus pini JCM 16418</name>
    <dbReference type="NCBI Taxonomy" id="1236976"/>
    <lineage>
        <taxon>Bacteria</taxon>
        <taxon>Bacillati</taxon>
        <taxon>Bacillota</taxon>
        <taxon>Bacilli</taxon>
        <taxon>Bacillales</taxon>
        <taxon>Paenibacillaceae</taxon>
        <taxon>Paenibacillus</taxon>
    </lineage>
</organism>
<comment type="caution">
    <text evidence="4">The sequence shown here is derived from an EMBL/GenBank/DDBJ whole genome shotgun (WGS) entry which is preliminary data.</text>
</comment>
<evidence type="ECO:0000256" key="1">
    <source>
        <dbReference type="SAM" id="MobiDB-lite"/>
    </source>
</evidence>
<proteinExistence type="predicted"/>
<accession>W7YYU4</accession>
<evidence type="ECO:0000313" key="4">
    <source>
        <dbReference type="EMBL" id="GAF09806.1"/>
    </source>
</evidence>
<name>W7YYU4_9BACL</name>
<evidence type="ECO:0000313" key="5">
    <source>
        <dbReference type="Proteomes" id="UP000019364"/>
    </source>
</evidence>
<feature type="transmembrane region" description="Helical" evidence="2">
    <location>
        <begin position="308"/>
        <end position="329"/>
    </location>
</feature>
<evidence type="ECO:0000256" key="2">
    <source>
        <dbReference type="SAM" id="Phobius"/>
    </source>
</evidence>
<dbReference type="SUPFAM" id="SSF53300">
    <property type="entry name" value="vWA-like"/>
    <property type="match status" value="1"/>
</dbReference>
<dbReference type="Proteomes" id="UP000019364">
    <property type="component" value="Unassembled WGS sequence"/>
</dbReference>
<feature type="region of interest" description="Disordered" evidence="1">
    <location>
        <begin position="396"/>
        <end position="426"/>
    </location>
</feature>
<dbReference type="Gene3D" id="3.40.50.410">
    <property type="entry name" value="von Willebrand factor, type A domain"/>
    <property type="match status" value="1"/>
</dbReference>
<dbReference type="InterPro" id="IPR002035">
    <property type="entry name" value="VWF_A"/>
</dbReference>
<dbReference type="eggNOG" id="COG2304">
    <property type="taxonomic scope" value="Bacteria"/>
</dbReference>
<feature type="transmembrane region" description="Helical" evidence="2">
    <location>
        <begin position="368"/>
        <end position="389"/>
    </location>
</feature>
<dbReference type="CDD" id="cd00198">
    <property type="entry name" value="vWFA"/>
    <property type="match status" value="1"/>
</dbReference>
<sequence>MMQRKVNLLLLLFSLIGGAFGFAIGEIVLGRGLGELPGFVVIGIYFGVVALFIGLACLIAEMIAPQLNGPSWRQRYIGTSLKLLVPSSLVLLFLVGMLMEFVYELNPGSVKQVKDVALVIDNSGSMQQTDPDDARYTAAKNMIDKMDSGKRVAVMVFNERTDLLQPFIRVKDQSIKDQVAAEIDGLQPTDGGTDINLALSDTMDHIKQNNSKSGTMVILLSDGFSDVDLNQALAEYKAKKIVVNTVGLNLVQSDGSSLLQNIAHETGGEYYGVANAGDLSFVFQKIYDNVNDRTLVTERTGSQQGQSYYMILRIVALAILGTAIGLGLGLIFDNRYLARSFGVGGAVSGIAAGLILEFGLSGSDYGDTIIRLLACLILAGILALFTGIIPVKENGKLQSGPQRPGQSGRARGGFGGHTKDNRSSGF</sequence>
<dbReference type="AlphaFoldDB" id="W7YYU4"/>
<dbReference type="InterPro" id="IPR036465">
    <property type="entry name" value="vWFA_dom_sf"/>
</dbReference>
<feature type="transmembrane region" description="Helical" evidence="2">
    <location>
        <begin position="37"/>
        <end position="60"/>
    </location>
</feature>
<dbReference type="STRING" id="1236976.JCM16418_3962"/>
<dbReference type="EMBL" id="BAVZ01000015">
    <property type="protein sequence ID" value="GAF09806.1"/>
    <property type="molecule type" value="Genomic_DNA"/>
</dbReference>
<feature type="compositionally biased region" description="Basic and acidic residues" evidence="1">
    <location>
        <begin position="417"/>
        <end position="426"/>
    </location>
</feature>
<keyword evidence="2" id="KW-1133">Transmembrane helix</keyword>
<feature type="transmembrane region" description="Helical" evidence="2">
    <location>
        <begin position="336"/>
        <end position="356"/>
    </location>
</feature>
<feature type="domain" description="VWFA" evidence="3">
    <location>
        <begin position="115"/>
        <end position="286"/>
    </location>
</feature>
<keyword evidence="2" id="KW-0472">Membrane</keyword>
<protein>
    <recommendedName>
        <fullName evidence="3">VWFA domain-containing protein</fullName>
    </recommendedName>
</protein>
<dbReference type="PROSITE" id="PS50234">
    <property type="entry name" value="VWFA"/>
    <property type="match status" value="1"/>
</dbReference>
<keyword evidence="2" id="KW-0812">Transmembrane</keyword>
<feature type="transmembrane region" description="Helical" evidence="2">
    <location>
        <begin position="81"/>
        <end position="103"/>
    </location>
</feature>
<keyword evidence="5" id="KW-1185">Reference proteome</keyword>
<dbReference type="SMART" id="SM00327">
    <property type="entry name" value="VWA"/>
    <property type="match status" value="1"/>
</dbReference>
<dbReference type="Pfam" id="PF00092">
    <property type="entry name" value="VWA"/>
    <property type="match status" value="1"/>
</dbReference>
<reference evidence="4 5" key="1">
    <citation type="journal article" date="2014" name="Genome Announc.">
        <title>Draft Genome Sequence of Paenibacillus pini JCM 16418T, Isolated from the Rhizosphere of Pine Tree.</title>
        <authorList>
            <person name="Yuki M."/>
            <person name="Oshima K."/>
            <person name="Suda W."/>
            <person name="Oshida Y."/>
            <person name="Kitamura K."/>
            <person name="Iida Y."/>
            <person name="Hattori M."/>
            <person name="Ohkuma M."/>
        </authorList>
    </citation>
    <scope>NUCLEOTIDE SEQUENCE [LARGE SCALE GENOMIC DNA]</scope>
    <source>
        <strain evidence="4 5">JCM 16418</strain>
    </source>
</reference>
<evidence type="ECO:0000259" key="3">
    <source>
        <dbReference type="PROSITE" id="PS50234"/>
    </source>
</evidence>